<dbReference type="InterPro" id="IPR011990">
    <property type="entry name" value="TPR-like_helical_dom_sf"/>
</dbReference>
<accession>A0ABV2JXT2</accession>
<proteinExistence type="predicted"/>
<keyword evidence="3" id="KW-1185">Reference proteome</keyword>
<feature type="region of interest" description="Disordered" evidence="1">
    <location>
        <begin position="228"/>
        <end position="261"/>
    </location>
</feature>
<dbReference type="SUPFAM" id="SSF48452">
    <property type="entry name" value="TPR-like"/>
    <property type="match status" value="1"/>
</dbReference>
<feature type="compositionally biased region" description="Low complexity" evidence="1">
    <location>
        <begin position="235"/>
        <end position="249"/>
    </location>
</feature>
<comment type="caution">
    <text evidence="2">The sequence shown here is derived from an EMBL/GenBank/DDBJ whole genome shotgun (WGS) entry which is preliminary data.</text>
</comment>
<dbReference type="Gene3D" id="1.25.40.10">
    <property type="entry name" value="Tetratricopeptide repeat domain"/>
    <property type="match status" value="1"/>
</dbReference>
<sequence length="277" mass="29371">MALHASLPRWMFIGTACMLLTACGKTLGGYPNHASTASLVAPSNSARDDKTVYMDLIRQMQQQGAYYASLAHIDAYRQRFGSTPELLRRKADALRATGQLDAARALYRSLLNGDQAAAAWHGLGLVEAQSGHAVAADDALLKATELEPVNAAYLSDLGYARLCDGQTASAKDPLAMAAELDPTNAKVIANLALWAMLTGDSARADAIMQRGELPASSQDDVRRLAMQLASRRTHASTSTTRPTATASSANEAAGGTDVPASMLKRFTTDATAYEARP</sequence>
<dbReference type="EMBL" id="JBEPMU010000005">
    <property type="protein sequence ID" value="MET3653651.1"/>
    <property type="molecule type" value="Genomic_DNA"/>
</dbReference>
<dbReference type="Proteomes" id="UP001549184">
    <property type="component" value="Unassembled WGS sequence"/>
</dbReference>
<organism evidence="2 3">
    <name type="scientific">Dyella japonica</name>
    <dbReference type="NCBI Taxonomy" id="231455"/>
    <lineage>
        <taxon>Bacteria</taxon>
        <taxon>Pseudomonadati</taxon>
        <taxon>Pseudomonadota</taxon>
        <taxon>Gammaproteobacteria</taxon>
        <taxon>Lysobacterales</taxon>
        <taxon>Rhodanobacteraceae</taxon>
        <taxon>Dyella</taxon>
    </lineage>
</organism>
<evidence type="ECO:0000313" key="3">
    <source>
        <dbReference type="Proteomes" id="UP001549184"/>
    </source>
</evidence>
<evidence type="ECO:0000256" key="1">
    <source>
        <dbReference type="SAM" id="MobiDB-lite"/>
    </source>
</evidence>
<evidence type="ECO:0000313" key="2">
    <source>
        <dbReference type="EMBL" id="MET3653651.1"/>
    </source>
</evidence>
<name>A0ABV2JXT2_9GAMM</name>
<dbReference type="RefSeq" id="WP_354015038.1">
    <property type="nucleotide sequence ID" value="NZ_JBEPMU010000005.1"/>
</dbReference>
<gene>
    <name evidence="2" type="ORF">ABIC75_003388</name>
</gene>
<protein>
    <submittedName>
        <fullName evidence="2">Flp pilus assembly protein TadD</fullName>
    </submittedName>
</protein>
<reference evidence="2 3" key="1">
    <citation type="submission" date="2024-06" db="EMBL/GenBank/DDBJ databases">
        <title>Sorghum-associated microbial communities from plants grown in Nebraska, USA.</title>
        <authorList>
            <person name="Schachtman D."/>
        </authorList>
    </citation>
    <scope>NUCLEOTIDE SEQUENCE [LARGE SCALE GENOMIC DNA]</scope>
    <source>
        <strain evidence="2 3">1073</strain>
    </source>
</reference>